<sequence length="1533" mass="166853">MDRIHGDARGNPRAGDRAVPDLESLVVTSTRTTDLVRRAGLALAVLGACVGPAFGAARVQEDEVDRGTQVFSLNTSRECEALADRALEALELGRLPTVFATFGRLLADHGTEVLPARFAGESPGHYPHHQGVEAWIEARLDALDAESRRAWEEWCTERAAPIVRYAASTRDSGALLEAARLFPRTNHAVRAWLAVGDLRLSEGRIDRARAAWEAARRDASDRTDTELANALERRERALQEIESAQRGAADPGTGAPKDGEPLAMPRGPLHSWTVELPDGPFASSWPASAPYALFAATRGDRLFVNTSLEVLCLDLMGGDELWRTERPDGWDLVPRREVEDYFRAIDYPAVRVRSTLVGDVVVSPLQLPISSQADFTYQTIQVTSRIPERRLFAHDARTGELLWSHEPGNGVAPSIDGLSVAAPPTAADGLLLVPLARVEGRIELRVACIDPANGSVIWSTRVVSGQRALNMFNRHEEEFSCAPLVVHESQVLVCSQLGSVASLDLETGAVKWQATYEPIPLPITSGMWRRTERRRVWRNVPPVVADGLVFATPTDSSDLLALDLDTGRVAWSRDQRRLSPRRGSDGSLLRLDVDSLLGVRDGQLVLGGALLAGWTDLFGAGLLEETELGVALPRDLVPQAGAYGQGPHTRLFRDRILVPSETRLFVHDLTGARREDEEFDWDPSAIGNVTVAEGAIVALRGDRVTAFLDLELLEAHTLARLESDPSDLRALETYGRLLLRRANAARAAGDSDTALANHERLRAALDPQVDASAELRALYAEAVLVESGLLASTGRLERAAELLARAADTVRTPADALAPLIALARLRRAMGDPAAFETALRAVDARAPFIVVPARELANDPAWTAWLEGADPEAVEARVWVAVQRAFAAEGSNGDAARAVAAWQSCLERFGPVALARGTTVADASLRSIARWLAVDPTSYAPFEAAATAELDAVRASGDLARLDDLLRRYPFADASREALALGLDLALDSGDLALALSRGRDAAALESSASSSAARAAVWSDDRLVRLALLADASGNGSLARVVLEDLGRRVPDWRATSDPVRGLTASEILPVLRTRPMTVDGVQTGRPTFGDQIRLEQSITGPFEIIGRLHATAGEEDGDELLIHRRDRLERLPLSDGASSRRVAFESGAPFPTSRQHALAPEALVWLRSGRIYAADIDTGRERWSWPPPERTSSEAFVLAQELSAREGVAVATVYRVGLPSAVVALELLTGETLWEIDLPPGRWLRPLIDGGRVTLVSEGIEGASRVVCLDLVTGARRIDFDLDCALDSRDRPQLRVVDGRLVVPLFEQGAICAWDVRLGERAWRRDLAVNGSIATLGAVIEYGDSLFALAYPTDLASGGGGSLFEIEPRLGGARVIERLDPDEAVIGVGYREWIELDAPFLFTLWHDGVSSDARLSAIALPLGRRWKQRLRLTDDYLTDVSRTLPVVSDEFVAIVWGSSDVEHASNRAPGRVGLRIGFFRLENGTKEVHRMLPNDFGDFENIDLIGYRDTLWLICNDLDDESSERIEVWK</sequence>
<evidence type="ECO:0000259" key="2">
    <source>
        <dbReference type="Pfam" id="PF13360"/>
    </source>
</evidence>
<dbReference type="SMART" id="SM00564">
    <property type="entry name" value="PQQ"/>
    <property type="match status" value="6"/>
</dbReference>
<dbReference type="EMBL" id="CP036290">
    <property type="protein sequence ID" value="QDU84631.1"/>
    <property type="molecule type" value="Genomic_DNA"/>
</dbReference>
<dbReference type="SUPFAM" id="SSF50998">
    <property type="entry name" value="Quinoprotein alcohol dehydrogenase-like"/>
    <property type="match status" value="2"/>
</dbReference>
<dbReference type="PANTHER" id="PTHR34512:SF30">
    <property type="entry name" value="OUTER MEMBRANE PROTEIN ASSEMBLY FACTOR BAMB"/>
    <property type="match status" value="1"/>
</dbReference>
<dbReference type="PANTHER" id="PTHR34512">
    <property type="entry name" value="CELL SURFACE PROTEIN"/>
    <property type="match status" value="1"/>
</dbReference>
<accession>A0A518CZH8</accession>
<name>A0A518CZH8_9BACT</name>
<dbReference type="InterPro" id="IPR018391">
    <property type="entry name" value="PQQ_b-propeller_rpt"/>
</dbReference>
<dbReference type="InterPro" id="IPR015943">
    <property type="entry name" value="WD40/YVTN_repeat-like_dom_sf"/>
</dbReference>
<feature type="domain" description="Pyrrolo-quinoline quinone repeat" evidence="2">
    <location>
        <begin position="1155"/>
        <end position="1279"/>
    </location>
</feature>
<protein>
    <submittedName>
        <fullName evidence="3">Outer membrane biogenesis protein BamB</fullName>
    </submittedName>
</protein>
<organism evidence="3 4">
    <name type="scientific">Rohdeia mirabilis</name>
    <dbReference type="NCBI Taxonomy" id="2528008"/>
    <lineage>
        <taxon>Bacteria</taxon>
        <taxon>Pseudomonadati</taxon>
        <taxon>Planctomycetota</taxon>
        <taxon>Planctomycetia</taxon>
        <taxon>Planctomycetia incertae sedis</taxon>
        <taxon>Rohdeia</taxon>
    </lineage>
</organism>
<evidence type="ECO:0000313" key="3">
    <source>
        <dbReference type="EMBL" id="QDU84631.1"/>
    </source>
</evidence>
<gene>
    <name evidence="3" type="ORF">Pla163_17420</name>
</gene>
<reference evidence="3 4" key="1">
    <citation type="submission" date="2019-02" db="EMBL/GenBank/DDBJ databases">
        <title>Deep-cultivation of Planctomycetes and their phenomic and genomic characterization uncovers novel biology.</title>
        <authorList>
            <person name="Wiegand S."/>
            <person name="Jogler M."/>
            <person name="Boedeker C."/>
            <person name="Pinto D."/>
            <person name="Vollmers J."/>
            <person name="Rivas-Marin E."/>
            <person name="Kohn T."/>
            <person name="Peeters S.H."/>
            <person name="Heuer A."/>
            <person name="Rast P."/>
            <person name="Oberbeckmann S."/>
            <person name="Bunk B."/>
            <person name="Jeske O."/>
            <person name="Meyerdierks A."/>
            <person name="Storesund J.E."/>
            <person name="Kallscheuer N."/>
            <person name="Luecker S."/>
            <person name="Lage O.M."/>
            <person name="Pohl T."/>
            <person name="Merkel B.J."/>
            <person name="Hornburger P."/>
            <person name="Mueller R.-W."/>
            <person name="Bruemmer F."/>
            <person name="Labrenz M."/>
            <person name="Spormann A.M."/>
            <person name="Op den Camp H."/>
            <person name="Overmann J."/>
            <person name="Amann R."/>
            <person name="Jetten M.S.M."/>
            <person name="Mascher T."/>
            <person name="Medema M.H."/>
            <person name="Devos D.P."/>
            <person name="Kaster A.-K."/>
            <person name="Ovreas L."/>
            <person name="Rohde M."/>
            <person name="Galperin M.Y."/>
            <person name="Jogler C."/>
        </authorList>
    </citation>
    <scope>NUCLEOTIDE SEQUENCE [LARGE SCALE GENOMIC DNA]</scope>
    <source>
        <strain evidence="3 4">Pla163</strain>
    </source>
</reference>
<keyword evidence="4" id="KW-1185">Reference proteome</keyword>
<dbReference type="InterPro" id="IPR002372">
    <property type="entry name" value="PQQ_rpt_dom"/>
</dbReference>
<evidence type="ECO:0000313" key="4">
    <source>
        <dbReference type="Proteomes" id="UP000319342"/>
    </source>
</evidence>
<dbReference type="Gene3D" id="2.130.10.10">
    <property type="entry name" value="YVTN repeat-like/Quinoprotein amine dehydrogenase"/>
    <property type="match status" value="2"/>
</dbReference>
<proteinExistence type="predicted"/>
<dbReference type="Pfam" id="PF13360">
    <property type="entry name" value="PQQ_2"/>
    <property type="match status" value="2"/>
</dbReference>
<dbReference type="Proteomes" id="UP000319342">
    <property type="component" value="Chromosome"/>
</dbReference>
<evidence type="ECO:0000256" key="1">
    <source>
        <dbReference type="SAM" id="MobiDB-lite"/>
    </source>
</evidence>
<feature type="region of interest" description="Disordered" evidence="1">
    <location>
        <begin position="241"/>
        <end position="261"/>
    </location>
</feature>
<dbReference type="InterPro" id="IPR011047">
    <property type="entry name" value="Quinoprotein_ADH-like_sf"/>
</dbReference>
<feature type="domain" description="Pyrrolo-quinoline quinone repeat" evidence="2">
    <location>
        <begin position="293"/>
        <end position="572"/>
    </location>
</feature>